<gene>
    <name evidence="3" type="ORF">C8E83_0567</name>
</gene>
<feature type="chain" id="PRO_5038490467" description="Lipoprotein" evidence="2">
    <location>
        <begin position="27"/>
        <end position="198"/>
    </location>
</feature>
<evidence type="ECO:0000256" key="2">
    <source>
        <dbReference type="SAM" id="SignalP"/>
    </source>
</evidence>
<dbReference type="EMBL" id="RBKS01000001">
    <property type="protein sequence ID" value="RKR73474.1"/>
    <property type="molecule type" value="Genomic_DNA"/>
</dbReference>
<name>A0A495IBU7_9MICO</name>
<comment type="caution">
    <text evidence="3">The sequence shown here is derived from an EMBL/GenBank/DDBJ whole genome shotgun (WGS) entry which is preliminary data.</text>
</comment>
<feature type="signal peptide" evidence="2">
    <location>
        <begin position="1"/>
        <end position="26"/>
    </location>
</feature>
<evidence type="ECO:0000256" key="1">
    <source>
        <dbReference type="SAM" id="MobiDB-lite"/>
    </source>
</evidence>
<evidence type="ECO:0000313" key="4">
    <source>
        <dbReference type="Proteomes" id="UP000280008"/>
    </source>
</evidence>
<dbReference type="Proteomes" id="UP000280008">
    <property type="component" value="Unassembled WGS sequence"/>
</dbReference>
<accession>A0A495IBU7</accession>
<sequence>MIVKPRSMIQATALIVAIGIALTACAPHETGKGTTVQNPDESIALMYATYEATLKSTHQTGWESRPRHADSLGIIPDSCLLSDGEDGMQYSDWLFGPPSQTSETDAEKVASYWRSRGLDVKVEPPVTASDDEWNVRGVSPDISIVYSSSPRTRTMSFVMPCIRGNSDEWALKVIAEREKRSPTGGASAFPTDAPSPEP</sequence>
<keyword evidence="4" id="KW-1185">Reference proteome</keyword>
<feature type="region of interest" description="Disordered" evidence="1">
    <location>
        <begin position="176"/>
        <end position="198"/>
    </location>
</feature>
<dbReference type="OrthoDB" id="4939012at2"/>
<dbReference type="PROSITE" id="PS51257">
    <property type="entry name" value="PROKAR_LIPOPROTEIN"/>
    <property type="match status" value="1"/>
</dbReference>
<dbReference type="AlphaFoldDB" id="A0A495IBU7"/>
<organism evidence="3 4">
    <name type="scientific">Frondihabitans australicus</name>
    <dbReference type="NCBI Taxonomy" id="386892"/>
    <lineage>
        <taxon>Bacteria</taxon>
        <taxon>Bacillati</taxon>
        <taxon>Actinomycetota</taxon>
        <taxon>Actinomycetes</taxon>
        <taxon>Micrococcales</taxon>
        <taxon>Microbacteriaceae</taxon>
        <taxon>Frondihabitans</taxon>
    </lineage>
</organism>
<proteinExistence type="predicted"/>
<dbReference type="RefSeq" id="WP_147430060.1">
    <property type="nucleotide sequence ID" value="NZ_RBKS01000001.1"/>
</dbReference>
<reference evidence="3 4" key="1">
    <citation type="submission" date="2018-10" db="EMBL/GenBank/DDBJ databases">
        <title>Sequencing the genomes of 1000 actinobacteria strains.</title>
        <authorList>
            <person name="Klenk H.-P."/>
        </authorList>
    </citation>
    <scope>NUCLEOTIDE SEQUENCE [LARGE SCALE GENOMIC DNA]</scope>
    <source>
        <strain evidence="3 4">DSM 17894</strain>
    </source>
</reference>
<evidence type="ECO:0000313" key="3">
    <source>
        <dbReference type="EMBL" id="RKR73474.1"/>
    </source>
</evidence>
<protein>
    <recommendedName>
        <fullName evidence="5">Lipoprotein</fullName>
    </recommendedName>
</protein>
<keyword evidence="2" id="KW-0732">Signal</keyword>
<evidence type="ECO:0008006" key="5">
    <source>
        <dbReference type="Google" id="ProtNLM"/>
    </source>
</evidence>